<feature type="compositionally biased region" description="Basic and acidic residues" evidence="1">
    <location>
        <begin position="13"/>
        <end position="33"/>
    </location>
</feature>
<accession>A0A0N4VWZ7</accession>
<dbReference type="AlphaFoldDB" id="A0A0N4VWZ7"/>
<dbReference type="WBParaSite" id="HPLM_0000181701-mRNA-1">
    <property type="protein sequence ID" value="HPLM_0000181701-mRNA-1"/>
    <property type="gene ID" value="HPLM_0000181701"/>
</dbReference>
<reference evidence="4" key="1">
    <citation type="submission" date="2017-02" db="UniProtKB">
        <authorList>
            <consortium name="WormBaseParasite"/>
        </authorList>
    </citation>
    <scope>IDENTIFICATION</scope>
</reference>
<protein>
    <submittedName>
        <fullName evidence="4">Regulator of nonsense transcripts 2</fullName>
    </submittedName>
</protein>
<evidence type="ECO:0000256" key="1">
    <source>
        <dbReference type="SAM" id="MobiDB-lite"/>
    </source>
</evidence>
<organism evidence="4">
    <name type="scientific">Haemonchus placei</name>
    <name type="common">Barber's pole worm</name>
    <dbReference type="NCBI Taxonomy" id="6290"/>
    <lineage>
        <taxon>Eukaryota</taxon>
        <taxon>Metazoa</taxon>
        <taxon>Ecdysozoa</taxon>
        <taxon>Nematoda</taxon>
        <taxon>Chromadorea</taxon>
        <taxon>Rhabditida</taxon>
        <taxon>Rhabditina</taxon>
        <taxon>Rhabditomorpha</taxon>
        <taxon>Strongyloidea</taxon>
        <taxon>Trichostrongylidae</taxon>
        <taxon>Haemonchus</taxon>
    </lineage>
</organism>
<gene>
    <name evidence="2" type="ORF">HPLM_LOCUS1816</name>
</gene>
<evidence type="ECO:0000313" key="4">
    <source>
        <dbReference type="WBParaSite" id="HPLM_0000181701-mRNA-1"/>
    </source>
</evidence>
<sequence>MVKVKVTLPKVQNQDKKRMLNQEKNKKREKDKQLQSPEVWSLNYSRNYGIPTDEKTGAPAAPAVVTPEMKEMRERRRQSRFKSDEINAKITLDQLKDEDGQPRFSSGRFGAVFLLPESCQIQKIQGIKDEEDDVQSQSD</sequence>
<keyword evidence="3" id="KW-1185">Reference proteome</keyword>
<reference evidence="2 3" key="2">
    <citation type="submission" date="2018-11" db="EMBL/GenBank/DDBJ databases">
        <authorList>
            <consortium name="Pathogen Informatics"/>
        </authorList>
    </citation>
    <scope>NUCLEOTIDE SEQUENCE [LARGE SCALE GENOMIC DNA]</scope>
    <source>
        <strain evidence="2 3">MHpl1</strain>
    </source>
</reference>
<evidence type="ECO:0000313" key="3">
    <source>
        <dbReference type="Proteomes" id="UP000268014"/>
    </source>
</evidence>
<proteinExistence type="predicted"/>
<feature type="compositionally biased region" description="Polar residues" evidence="1">
    <location>
        <begin position="34"/>
        <end position="46"/>
    </location>
</feature>
<dbReference type="Proteomes" id="UP000268014">
    <property type="component" value="Unassembled WGS sequence"/>
</dbReference>
<feature type="region of interest" description="Disordered" evidence="1">
    <location>
        <begin position="1"/>
        <end position="82"/>
    </location>
</feature>
<dbReference type="OrthoDB" id="5871529at2759"/>
<evidence type="ECO:0000313" key="2">
    <source>
        <dbReference type="EMBL" id="VDO11460.1"/>
    </source>
</evidence>
<name>A0A0N4VWZ7_HAEPC</name>
<dbReference type="EMBL" id="UZAF01002790">
    <property type="protein sequence ID" value="VDO11460.1"/>
    <property type="molecule type" value="Genomic_DNA"/>
</dbReference>